<organism evidence="3 4">
    <name type="scientific">Byssochlamys spectabilis</name>
    <name type="common">Paecilomyces variotii</name>
    <dbReference type="NCBI Taxonomy" id="264951"/>
    <lineage>
        <taxon>Eukaryota</taxon>
        <taxon>Fungi</taxon>
        <taxon>Dikarya</taxon>
        <taxon>Ascomycota</taxon>
        <taxon>Pezizomycotina</taxon>
        <taxon>Eurotiomycetes</taxon>
        <taxon>Eurotiomycetidae</taxon>
        <taxon>Eurotiales</taxon>
        <taxon>Thermoascaceae</taxon>
        <taxon>Paecilomyces</taxon>
    </lineage>
</organism>
<comment type="caution">
    <text evidence="3">The sequence shown here is derived from an EMBL/GenBank/DDBJ whole genome shotgun (WGS) entry which is preliminary data.</text>
</comment>
<evidence type="ECO:0000256" key="2">
    <source>
        <dbReference type="SAM" id="SignalP"/>
    </source>
</evidence>
<dbReference type="GeneID" id="39597831"/>
<dbReference type="RefSeq" id="XP_028483409.1">
    <property type="nucleotide sequence ID" value="XM_028628554.1"/>
</dbReference>
<feature type="compositionally biased region" description="Low complexity" evidence="1">
    <location>
        <begin position="291"/>
        <end position="309"/>
    </location>
</feature>
<sequence length="454" mass="46633">MRLLLPPLSFLSFSTLLPHSALVAAGGHGPASTDNAVRDGYDGNRTSYTLHEYAVARKLASKPVIGVKKMSDDEGEKFWPEYWYFGDEVENIGLNDTTGEQDRYEEGNSESYTWANNSEPLPYFLPSFPLHSDEQIGGAPYLIGRYVPAPRDLLSPLAKRAFQCPAGSHSCTSINRPSSCCGTGEVCQLIQDTGLGDVGCCPQGQSCSGSITTCGAGYSSCPSNPGGGCCIPGYECVNSGCAYIATVTVTIHPTVTRPYSTSTPSPVQTTSSTSPASSGTTGGLIPPARPTSVSTFTTEESSSTTTSITSGSVCPTGFYACSAVYHGGCCRTGRNCDTTSCPITSSSTFTSDGRTIVVPAGSTTGTAASSGGTGVARCASGWFSCADTAGGGCCPTGFACGTSCMATAGSSATGAVPKAEPQQPVAPNSGSLMGIESIYLKLFLLAVLCLGMLL</sequence>
<evidence type="ECO:0000313" key="4">
    <source>
        <dbReference type="Proteomes" id="UP000283841"/>
    </source>
</evidence>
<dbReference type="EMBL" id="RCNU01000009">
    <property type="protein sequence ID" value="RWQ93764.1"/>
    <property type="molecule type" value="Genomic_DNA"/>
</dbReference>
<reference evidence="3 4" key="1">
    <citation type="journal article" date="2018" name="Front. Microbiol.">
        <title>Genomic and genetic insights into a cosmopolitan fungus, Paecilomyces variotii (Eurotiales).</title>
        <authorList>
            <person name="Urquhart A.S."/>
            <person name="Mondo S.J."/>
            <person name="Makela M.R."/>
            <person name="Hane J.K."/>
            <person name="Wiebenga A."/>
            <person name="He G."/>
            <person name="Mihaltcheva S."/>
            <person name="Pangilinan J."/>
            <person name="Lipzen A."/>
            <person name="Barry K."/>
            <person name="de Vries R.P."/>
            <person name="Grigoriev I.V."/>
            <person name="Idnurm A."/>
        </authorList>
    </citation>
    <scope>NUCLEOTIDE SEQUENCE [LARGE SCALE GENOMIC DNA]</scope>
    <source>
        <strain evidence="3 4">CBS 101075</strain>
    </source>
</reference>
<accession>A0A443HPP6</accession>
<dbReference type="AlphaFoldDB" id="A0A443HPP6"/>
<proteinExistence type="predicted"/>
<dbReference type="PANTHER" id="PTHR39599">
    <property type="entry name" value="GPI-ANCHORED PROTEIN (EUROFUNG)-RELATED-RELATED"/>
    <property type="match status" value="1"/>
</dbReference>
<feature type="compositionally biased region" description="Low complexity" evidence="1">
    <location>
        <begin position="260"/>
        <end position="279"/>
    </location>
</feature>
<name>A0A443HPP6_BYSSP</name>
<evidence type="ECO:0000256" key="1">
    <source>
        <dbReference type="SAM" id="MobiDB-lite"/>
    </source>
</evidence>
<dbReference type="VEuPathDB" id="FungiDB:C8Q69DRAFT_435765"/>
<dbReference type="PANTHER" id="PTHR39599:SF2">
    <property type="entry name" value="ANCHORED PROTEIN, PUTATIVE (AFU_ORTHOLOGUE AFUA_1G09650)-RELATED"/>
    <property type="match status" value="1"/>
</dbReference>
<protein>
    <submittedName>
        <fullName evidence="3">Putative GPI anchored protein</fullName>
    </submittedName>
</protein>
<feature type="region of interest" description="Disordered" evidence="1">
    <location>
        <begin position="255"/>
        <end position="309"/>
    </location>
</feature>
<gene>
    <name evidence="3" type="ORF">C8Q69DRAFT_435765</name>
</gene>
<keyword evidence="4" id="KW-1185">Reference proteome</keyword>
<dbReference type="Proteomes" id="UP000283841">
    <property type="component" value="Unassembled WGS sequence"/>
</dbReference>
<feature type="chain" id="PRO_5019499574" evidence="2">
    <location>
        <begin position="26"/>
        <end position="454"/>
    </location>
</feature>
<evidence type="ECO:0000313" key="3">
    <source>
        <dbReference type="EMBL" id="RWQ93764.1"/>
    </source>
</evidence>
<feature type="signal peptide" evidence="2">
    <location>
        <begin position="1"/>
        <end position="25"/>
    </location>
</feature>
<keyword evidence="2" id="KW-0732">Signal</keyword>
<dbReference type="STRING" id="264951.A0A443HPP6"/>